<dbReference type="EMBL" id="BOOA01000008">
    <property type="protein sequence ID" value="GIH23117.1"/>
    <property type="molecule type" value="Genomic_DNA"/>
</dbReference>
<dbReference type="GO" id="GO:0006526">
    <property type="term" value="P:L-arginine biosynthetic process"/>
    <property type="evidence" value="ECO:0007669"/>
    <property type="project" value="UniProtKB-UniRule"/>
</dbReference>
<organism evidence="22 23">
    <name type="scientific">Acrocarpospora phusangensis</name>
    <dbReference type="NCBI Taxonomy" id="1070424"/>
    <lineage>
        <taxon>Bacteria</taxon>
        <taxon>Bacillati</taxon>
        <taxon>Actinomycetota</taxon>
        <taxon>Actinomycetes</taxon>
        <taxon>Streptosporangiales</taxon>
        <taxon>Streptosporangiaceae</taxon>
        <taxon>Acrocarpospora</taxon>
    </lineage>
</organism>
<dbReference type="InterPro" id="IPR011761">
    <property type="entry name" value="ATP-grasp"/>
</dbReference>
<comment type="function">
    <text evidence="17 19">Large subunit of the glutamine-dependent carbamoyl phosphate synthetase (CPSase). CPSase catalyzes the formation of carbamoyl phosphate from the ammonia moiety of glutamine, carbonate, and phosphate donated by ATP, constituting the first step of 2 biosynthetic pathways, one leading to arginine and/or urea and the other to pyrimidine nucleotides. The large subunit (synthetase) binds the substrates ammonia (free or transferred from glutamine from the small subunit), hydrogencarbonate and ATP and carries out an ATP-coupled ligase reaction, activating hydrogencarbonate by forming carboxy phosphate which reacts with ammonia to form carbamoyl phosphate.</text>
</comment>
<feature type="binding site" evidence="19">
    <location>
        <position position="221"/>
    </location>
    <ligand>
        <name>ATP</name>
        <dbReference type="ChEBI" id="CHEBI:30616"/>
        <label>1</label>
    </ligand>
</feature>
<feature type="binding site" evidence="19">
    <location>
        <position position="751"/>
    </location>
    <ligand>
        <name>ATP</name>
        <dbReference type="ChEBI" id="CHEBI:30616"/>
        <label>2</label>
    </ligand>
</feature>
<feature type="region of interest" description="Carboxyphosphate synthetic domain" evidence="19">
    <location>
        <begin position="1"/>
        <end position="408"/>
    </location>
</feature>
<dbReference type="GO" id="GO:0004088">
    <property type="term" value="F:carbamoyl-phosphate synthase (glutamine-hydrolyzing) activity"/>
    <property type="evidence" value="ECO:0007669"/>
    <property type="project" value="UniProtKB-UniRule"/>
</dbReference>
<gene>
    <name evidence="19 22" type="primary">carB</name>
    <name evidence="22" type="ORF">Aph01nite_14270</name>
</gene>
<dbReference type="GO" id="GO:0005524">
    <property type="term" value="F:ATP binding"/>
    <property type="evidence" value="ECO:0007669"/>
    <property type="project" value="UniProtKB-UniRule"/>
</dbReference>
<feature type="binding site" evidence="19">
    <location>
        <position position="838"/>
    </location>
    <ligand>
        <name>Mn(2+)</name>
        <dbReference type="ChEBI" id="CHEBI:29035"/>
        <label>4</label>
    </ligand>
</feature>
<feature type="binding site" evidence="19">
    <location>
        <position position="784"/>
    </location>
    <ligand>
        <name>ATP</name>
        <dbReference type="ChEBI" id="CHEBI:30616"/>
        <label>2</label>
    </ligand>
</feature>
<dbReference type="Pfam" id="PF02787">
    <property type="entry name" value="CPSase_L_D3"/>
    <property type="match status" value="1"/>
</dbReference>
<evidence type="ECO:0000256" key="9">
    <source>
        <dbReference type="ARBA" id="ARBA00022737"/>
    </source>
</evidence>
<name>A0A919UMA3_9ACTN</name>
<dbReference type="InterPro" id="IPR005483">
    <property type="entry name" value="CPSase_dom"/>
</dbReference>
<dbReference type="RefSeq" id="WP_204039939.1">
    <property type="nucleotide sequence ID" value="NZ_BOOA01000008.1"/>
</dbReference>
<evidence type="ECO:0000256" key="16">
    <source>
        <dbReference type="ARBA" id="ARBA00048816"/>
    </source>
</evidence>
<evidence type="ECO:0000256" key="8">
    <source>
        <dbReference type="ARBA" id="ARBA00022723"/>
    </source>
</evidence>
<feature type="region of interest" description="Allosteric domain" evidence="19">
    <location>
        <begin position="944"/>
        <end position="1092"/>
    </location>
</feature>
<dbReference type="FunFam" id="3.40.50.20:FF:000001">
    <property type="entry name" value="Carbamoyl-phosphate synthase large chain"/>
    <property type="match status" value="1"/>
</dbReference>
<dbReference type="InterPro" id="IPR016185">
    <property type="entry name" value="PreATP-grasp_dom_sf"/>
</dbReference>
<evidence type="ECO:0000256" key="2">
    <source>
        <dbReference type="ARBA" id="ARBA00004812"/>
    </source>
</evidence>
<evidence type="ECO:0000256" key="15">
    <source>
        <dbReference type="ARBA" id="ARBA00047359"/>
    </source>
</evidence>
<dbReference type="FunFam" id="3.30.470.20:FF:000007">
    <property type="entry name" value="Carbamoyl-phosphate synthase large chain"/>
    <property type="match status" value="1"/>
</dbReference>
<comment type="caution">
    <text evidence="22">The sequence shown here is derived from an EMBL/GenBank/DDBJ whole genome shotgun (WGS) entry which is preliminary data.</text>
</comment>
<feature type="binding site" evidence="19">
    <location>
        <position position="247"/>
    </location>
    <ligand>
        <name>ATP</name>
        <dbReference type="ChEBI" id="CHEBI:30616"/>
        <label>1</label>
    </ligand>
</feature>
<dbReference type="Pfam" id="PF25596">
    <property type="entry name" value="CPSase_L_D1"/>
    <property type="match status" value="2"/>
</dbReference>
<evidence type="ECO:0000256" key="5">
    <source>
        <dbReference type="ARBA" id="ARBA00022571"/>
    </source>
</evidence>
<feature type="binding site" evidence="19">
    <location>
        <position position="838"/>
    </location>
    <ligand>
        <name>ATP</name>
        <dbReference type="ChEBI" id="CHEBI:30616"/>
        <label>2</label>
    </ligand>
</feature>
<keyword evidence="14" id="KW-0464">Manganese</keyword>
<dbReference type="PANTHER" id="PTHR11405:SF53">
    <property type="entry name" value="CARBAMOYL-PHOSPHATE SYNTHASE [AMMONIA], MITOCHONDRIAL"/>
    <property type="match status" value="1"/>
</dbReference>
<dbReference type="GO" id="GO:0044205">
    <property type="term" value="P:'de novo' UMP biosynthetic process"/>
    <property type="evidence" value="ECO:0007669"/>
    <property type="project" value="UniProtKB-UniRule"/>
</dbReference>
<evidence type="ECO:0000256" key="12">
    <source>
        <dbReference type="ARBA" id="ARBA00022842"/>
    </source>
</evidence>
<keyword evidence="10 19" id="KW-0547">Nucleotide-binding</keyword>
<dbReference type="EC" id="6.3.4.16" evidence="19"/>
<comment type="cofactor">
    <cofactor evidence="19">
        <name>Mg(2+)</name>
        <dbReference type="ChEBI" id="CHEBI:18420"/>
    </cofactor>
    <cofactor evidence="19">
        <name>Mn(2+)</name>
        <dbReference type="ChEBI" id="CHEBI:29035"/>
    </cofactor>
    <text evidence="19">Binds 4 Mg(2+) or Mn(2+) ions per subunit.</text>
</comment>
<feature type="binding site" evidence="19">
    <location>
        <position position="305"/>
    </location>
    <ligand>
        <name>Mn(2+)</name>
        <dbReference type="ChEBI" id="CHEBI:29035"/>
        <label>1</label>
    </ligand>
</feature>
<accession>A0A919UMA3</accession>
<feature type="binding site" evidence="19">
    <location>
        <position position="175"/>
    </location>
    <ligand>
        <name>ATP</name>
        <dbReference type="ChEBI" id="CHEBI:30616"/>
        <label>1</label>
    </ligand>
</feature>
<evidence type="ECO:0000313" key="23">
    <source>
        <dbReference type="Proteomes" id="UP000640052"/>
    </source>
</evidence>
<keyword evidence="5 19" id="KW-0055">Arginine biosynthesis</keyword>
<dbReference type="GO" id="GO:0005737">
    <property type="term" value="C:cytoplasm"/>
    <property type="evidence" value="ECO:0007669"/>
    <property type="project" value="TreeGrafter"/>
</dbReference>
<dbReference type="PROSITE" id="PS00866">
    <property type="entry name" value="CPSASE_1"/>
    <property type="match status" value="2"/>
</dbReference>
<comment type="domain">
    <text evidence="19">The large subunit is composed of 2 ATP-grasp domains that are involved in binding the 2 ATP molecules needed for carbamoyl phosphate synthesis. The N-terminal ATP-grasp domain (referred to as the carboxyphosphate synthetic component) catalyzes the ATP-dependent phosphorylation of hydrogencarbonate to carboxyphosphate and the subsequent nucleophilic attack by ammonia to form a carbamate intermediate. The C-terminal ATP-grasp domain (referred to as the carbamoyl phosphate synthetic component) then catalyzes the phosphorylation of carbamate with the second ATP to form the end product carbamoyl phosphate. The reactive and unstable enzyme intermediates are sequentially channeled from one active site to the next through the interior of the protein over a distance of at least 96 A.</text>
</comment>
<dbReference type="GO" id="GO:0004087">
    <property type="term" value="F:carbamoyl-phosphate synthase (ammonia) activity"/>
    <property type="evidence" value="ECO:0007669"/>
    <property type="project" value="UniProtKB-EC"/>
</dbReference>
<comment type="pathway">
    <text evidence="3 19">Amino-acid biosynthesis; L-arginine biosynthesis; carbamoyl phosphate from bicarbonate: step 1/1.</text>
</comment>
<evidence type="ECO:0000259" key="20">
    <source>
        <dbReference type="PROSITE" id="PS50975"/>
    </source>
</evidence>
<protein>
    <recommendedName>
        <fullName evidence="19">Carbamoyl phosphate synthase large chain</fullName>
        <ecNumber evidence="19">6.3.4.16</ecNumber>
        <ecNumber evidence="19">6.3.5.5</ecNumber>
    </recommendedName>
    <alternativeName>
        <fullName evidence="19">Carbamoyl phosphate synthetase ammonia chain</fullName>
    </alternativeName>
</protein>
<evidence type="ECO:0000256" key="19">
    <source>
        <dbReference type="HAMAP-Rule" id="MF_01210"/>
    </source>
</evidence>
<comment type="pathway">
    <text evidence="2 19">Pyrimidine metabolism; UMP biosynthesis via de novo pathway; (S)-dihydroorotate from bicarbonate: step 1/3.</text>
</comment>
<feature type="binding site" evidence="19">
    <location>
        <position position="838"/>
    </location>
    <ligand>
        <name>Mg(2+)</name>
        <dbReference type="ChEBI" id="CHEBI:18420"/>
        <label>4</label>
    </ligand>
</feature>
<dbReference type="Gene3D" id="3.30.1490.20">
    <property type="entry name" value="ATP-grasp fold, A domain"/>
    <property type="match status" value="1"/>
</dbReference>
<feature type="binding site" evidence="19">
    <location>
        <position position="785"/>
    </location>
    <ligand>
        <name>ATP</name>
        <dbReference type="ChEBI" id="CHEBI:30616"/>
        <label>2</label>
    </ligand>
</feature>
<evidence type="ECO:0000256" key="18">
    <source>
        <dbReference type="ARBA" id="ARBA00062056"/>
    </source>
</evidence>
<feature type="binding site" evidence="19">
    <location>
        <position position="129"/>
    </location>
    <ligand>
        <name>ATP</name>
        <dbReference type="ChEBI" id="CHEBI:30616"/>
        <label>1</label>
    </ligand>
</feature>
<evidence type="ECO:0000256" key="13">
    <source>
        <dbReference type="ARBA" id="ARBA00022975"/>
    </source>
</evidence>
<feature type="domain" description="ATP-grasp" evidence="20">
    <location>
        <begin position="139"/>
        <end position="334"/>
    </location>
</feature>
<feature type="binding site" evidence="19">
    <location>
        <position position="840"/>
    </location>
    <ligand>
        <name>Mg(2+)</name>
        <dbReference type="ChEBI" id="CHEBI:18420"/>
        <label>4</label>
    </ligand>
</feature>
<dbReference type="Pfam" id="PF02142">
    <property type="entry name" value="MGS"/>
    <property type="match status" value="1"/>
</dbReference>
<keyword evidence="11 19" id="KW-0067">ATP-binding</keyword>
<dbReference type="FunFam" id="3.30.470.20:FF:000014">
    <property type="entry name" value="Carbamoyl-phosphate synthase large chain"/>
    <property type="match status" value="1"/>
</dbReference>
<dbReference type="InterPro" id="IPR033937">
    <property type="entry name" value="MGS_CPS_CarB"/>
</dbReference>
<dbReference type="PROSITE" id="PS51855">
    <property type="entry name" value="MGS"/>
    <property type="match status" value="1"/>
</dbReference>
<comment type="similarity">
    <text evidence="4 19">Belongs to the CarB family.</text>
</comment>
<evidence type="ECO:0000256" key="7">
    <source>
        <dbReference type="ARBA" id="ARBA00022605"/>
    </source>
</evidence>
<evidence type="ECO:0000256" key="4">
    <source>
        <dbReference type="ARBA" id="ARBA00009799"/>
    </source>
</evidence>
<evidence type="ECO:0000256" key="3">
    <source>
        <dbReference type="ARBA" id="ARBA00005077"/>
    </source>
</evidence>
<keyword evidence="7 19" id="KW-0028">Amino-acid biosynthesis</keyword>
<feature type="binding site" evidence="19">
    <location>
        <position position="305"/>
    </location>
    <ligand>
        <name>Mg(2+)</name>
        <dbReference type="ChEBI" id="CHEBI:18420"/>
        <label>2</label>
    </ligand>
</feature>
<evidence type="ECO:0000256" key="6">
    <source>
        <dbReference type="ARBA" id="ARBA00022598"/>
    </source>
</evidence>
<feature type="binding site" evidence="19">
    <location>
        <position position="826"/>
    </location>
    <ligand>
        <name>Mg(2+)</name>
        <dbReference type="ChEBI" id="CHEBI:18420"/>
        <label>3</label>
    </ligand>
</feature>
<feature type="binding site" evidence="19">
    <location>
        <position position="214"/>
    </location>
    <ligand>
        <name>ATP</name>
        <dbReference type="ChEBI" id="CHEBI:30616"/>
        <label>1</label>
    </ligand>
</feature>
<feature type="binding site" evidence="19">
    <location>
        <position position="838"/>
    </location>
    <ligand>
        <name>Mn(2+)</name>
        <dbReference type="ChEBI" id="CHEBI:29035"/>
        <label>3</label>
    </ligand>
</feature>
<reference evidence="22" key="1">
    <citation type="submission" date="2021-01" db="EMBL/GenBank/DDBJ databases">
        <title>Whole genome shotgun sequence of Acrocarpospora phusangensis NBRC 108782.</title>
        <authorList>
            <person name="Komaki H."/>
            <person name="Tamura T."/>
        </authorList>
    </citation>
    <scope>NUCLEOTIDE SEQUENCE</scope>
    <source>
        <strain evidence="22">NBRC 108782</strain>
    </source>
</reference>
<feature type="binding site" evidence="19">
    <location>
        <position position="305"/>
    </location>
    <ligand>
        <name>Mg(2+)</name>
        <dbReference type="ChEBI" id="CHEBI:18420"/>
        <label>1</label>
    </ligand>
</feature>
<dbReference type="Proteomes" id="UP000640052">
    <property type="component" value="Unassembled WGS sequence"/>
</dbReference>
<dbReference type="PROSITE" id="PS51257">
    <property type="entry name" value="PROKAR_LIPOPROTEIN"/>
    <property type="match status" value="1"/>
</dbReference>
<dbReference type="Pfam" id="PF02786">
    <property type="entry name" value="CPSase_L_D2"/>
    <property type="match status" value="2"/>
</dbReference>
<dbReference type="Gene3D" id="3.40.50.1380">
    <property type="entry name" value="Methylglyoxal synthase-like domain"/>
    <property type="match status" value="1"/>
</dbReference>
<dbReference type="AlphaFoldDB" id="A0A919UMA3"/>
<keyword evidence="6 19" id="KW-0436">Ligase</keyword>
<feature type="binding site" evidence="19">
    <location>
        <position position="182"/>
    </location>
    <ligand>
        <name>ATP</name>
        <dbReference type="ChEBI" id="CHEBI:30616"/>
        <label>1</label>
    </ligand>
</feature>
<feature type="binding site" evidence="19">
    <location>
        <position position="291"/>
    </location>
    <ligand>
        <name>Mg(2+)</name>
        <dbReference type="ChEBI" id="CHEBI:18420"/>
        <label>1</label>
    </ligand>
</feature>
<keyword evidence="8" id="KW-0479">Metal-binding</keyword>
<feature type="binding site" evidence="19">
    <location>
        <position position="291"/>
    </location>
    <ligand>
        <name>ATP</name>
        <dbReference type="ChEBI" id="CHEBI:30616"/>
        <label>1</label>
    </ligand>
</feature>
<dbReference type="CDD" id="cd01424">
    <property type="entry name" value="MGS_CPS_II"/>
    <property type="match status" value="1"/>
</dbReference>
<keyword evidence="12" id="KW-0460">Magnesium</keyword>
<proteinExistence type="inferred from homology"/>
<dbReference type="FunFam" id="3.40.50.20:FF:000003">
    <property type="entry name" value="Carbamoyl-phosphate synthase large chain"/>
    <property type="match status" value="1"/>
</dbReference>
<evidence type="ECO:0000256" key="11">
    <source>
        <dbReference type="ARBA" id="ARBA00022840"/>
    </source>
</evidence>
<feature type="binding site" evidence="19">
    <location>
        <position position="783"/>
    </location>
    <ligand>
        <name>ATP</name>
        <dbReference type="ChEBI" id="CHEBI:30616"/>
        <label>2</label>
    </ligand>
</feature>
<dbReference type="NCBIfam" id="TIGR01369">
    <property type="entry name" value="CPSaseII_lrg"/>
    <property type="match status" value="1"/>
</dbReference>
<dbReference type="PANTHER" id="PTHR11405">
    <property type="entry name" value="CARBAMOYLTRANSFERASE FAMILY MEMBER"/>
    <property type="match status" value="1"/>
</dbReference>
<comment type="cofactor">
    <cofactor evidence="1">
        <name>Mn(2+)</name>
        <dbReference type="ChEBI" id="CHEBI:29035"/>
    </cofactor>
</comment>
<feature type="binding site" evidence="19">
    <location>
        <position position="786"/>
    </location>
    <ligand>
        <name>ATP</name>
        <dbReference type="ChEBI" id="CHEBI:30616"/>
        <label>2</label>
    </ligand>
</feature>
<dbReference type="InterPro" id="IPR005480">
    <property type="entry name" value="CPSase_lsu_oligo"/>
</dbReference>
<feature type="binding site" evidence="19">
    <location>
        <position position="826"/>
    </location>
    <ligand>
        <name>Mn(2+)</name>
        <dbReference type="ChEBI" id="CHEBI:29035"/>
        <label>3</label>
    </ligand>
</feature>
<feature type="binding site" evidence="19">
    <location>
        <position position="181"/>
    </location>
    <ligand>
        <name>ATP</name>
        <dbReference type="ChEBI" id="CHEBI:30616"/>
        <label>1</label>
    </ligand>
</feature>
<dbReference type="Gene3D" id="3.30.470.20">
    <property type="entry name" value="ATP-grasp fold, B domain"/>
    <property type="match status" value="2"/>
</dbReference>
<keyword evidence="9 19" id="KW-0677">Repeat</keyword>
<dbReference type="PROSITE" id="PS50975">
    <property type="entry name" value="ATP_GRASP"/>
    <property type="match status" value="2"/>
</dbReference>
<feature type="binding site" evidence="19">
    <location>
        <position position="305"/>
    </location>
    <ligand>
        <name>Mn(2+)</name>
        <dbReference type="ChEBI" id="CHEBI:29035"/>
        <label>2</label>
    </ligand>
</feature>
<feature type="binding site" evidence="19">
    <location>
        <position position="216"/>
    </location>
    <ligand>
        <name>ATP</name>
        <dbReference type="ChEBI" id="CHEBI:30616"/>
        <label>1</label>
    </ligand>
</feature>
<feature type="domain" description="MGS-like" evidence="21">
    <location>
        <begin position="944"/>
        <end position="1092"/>
    </location>
</feature>
<comment type="caution">
    <text evidence="19">Lacks conserved residue(s) required for the propagation of feature annotation.</text>
</comment>
<feature type="domain" description="ATP-grasp" evidence="20">
    <location>
        <begin position="679"/>
        <end position="867"/>
    </location>
</feature>
<dbReference type="HAMAP" id="MF_01210_B">
    <property type="entry name" value="CPSase_L_chain_B"/>
    <property type="match status" value="1"/>
</dbReference>
<dbReference type="InterPro" id="IPR036897">
    <property type="entry name" value="CarbamoylP_synth_lsu_oligo_sf"/>
</dbReference>
<dbReference type="InterPro" id="IPR006275">
    <property type="entry name" value="CPSase_lsu"/>
</dbReference>
<keyword evidence="13 19" id="KW-0665">Pyrimidine biosynthesis</keyword>
<feature type="binding site" evidence="19">
    <location>
        <position position="753"/>
    </location>
    <ligand>
        <name>ATP</name>
        <dbReference type="ChEBI" id="CHEBI:30616"/>
        <label>2</label>
    </ligand>
</feature>
<feature type="binding site" evidence="19">
    <location>
        <position position="715"/>
    </location>
    <ligand>
        <name>ATP</name>
        <dbReference type="ChEBI" id="CHEBI:30616"/>
        <label>2</label>
    </ligand>
</feature>
<dbReference type="PROSITE" id="PS00867">
    <property type="entry name" value="CPSASE_2"/>
    <property type="match status" value="2"/>
</dbReference>
<evidence type="ECO:0000256" key="14">
    <source>
        <dbReference type="ARBA" id="ARBA00023211"/>
    </source>
</evidence>
<dbReference type="NCBIfam" id="NF003671">
    <property type="entry name" value="PRK05294.1"/>
    <property type="match status" value="1"/>
</dbReference>
<dbReference type="Gene3D" id="3.40.50.20">
    <property type="match status" value="2"/>
</dbReference>
<dbReference type="Gene3D" id="1.10.1030.10">
    <property type="entry name" value="Carbamoyl-phosphate synthetase, large subunit oligomerisation domain"/>
    <property type="match status" value="1"/>
</dbReference>
<feature type="binding site" evidence="19">
    <location>
        <position position="291"/>
    </location>
    <ligand>
        <name>Mn(2+)</name>
        <dbReference type="ChEBI" id="CHEBI:29035"/>
        <label>1</label>
    </ligand>
</feature>
<dbReference type="SMART" id="SM01096">
    <property type="entry name" value="CPSase_L_D3"/>
    <property type="match status" value="1"/>
</dbReference>
<keyword evidence="23" id="KW-1185">Reference proteome</keyword>
<dbReference type="SUPFAM" id="SSF52335">
    <property type="entry name" value="Methylglyoxal synthase-like"/>
    <property type="match status" value="1"/>
</dbReference>
<dbReference type="SUPFAM" id="SSF48108">
    <property type="entry name" value="Carbamoyl phosphate synthetase, large subunit connection domain"/>
    <property type="match status" value="1"/>
</dbReference>
<feature type="binding site" evidence="19">
    <location>
        <position position="248"/>
    </location>
    <ligand>
        <name>ATP</name>
        <dbReference type="ChEBI" id="CHEBI:30616"/>
        <label>1</label>
    </ligand>
</feature>
<evidence type="ECO:0000256" key="1">
    <source>
        <dbReference type="ARBA" id="ARBA00001936"/>
    </source>
</evidence>
<feature type="binding site" evidence="19">
    <location>
        <position position="758"/>
    </location>
    <ligand>
        <name>ATP</name>
        <dbReference type="ChEBI" id="CHEBI:30616"/>
        <label>2</label>
    </ligand>
</feature>
<dbReference type="InterPro" id="IPR005479">
    <property type="entry name" value="CPAse_ATP-bd"/>
</dbReference>
<evidence type="ECO:0000313" key="22">
    <source>
        <dbReference type="EMBL" id="GIH23117.1"/>
    </source>
</evidence>
<dbReference type="InterPro" id="IPR011607">
    <property type="entry name" value="MGS-like_dom"/>
</dbReference>
<dbReference type="SUPFAM" id="SSF52440">
    <property type="entry name" value="PreATP-grasp domain"/>
    <property type="match status" value="2"/>
</dbReference>
<comment type="catalytic activity">
    <reaction evidence="16 19">
        <text>hydrogencarbonate + L-glutamine + 2 ATP + H2O = carbamoyl phosphate + L-glutamate + 2 ADP + phosphate + 2 H(+)</text>
        <dbReference type="Rhea" id="RHEA:18633"/>
        <dbReference type="ChEBI" id="CHEBI:15377"/>
        <dbReference type="ChEBI" id="CHEBI:15378"/>
        <dbReference type="ChEBI" id="CHEBI:17544"/>
        <dbReference type="ChEBI" id="CHEBI:29985"/>
        <dbReference type="ChEBI" id="CHEBI:30616"/>
        <dbReference type="ChEBI" id="CHEBI:43474"/>
        <dbReference type="ChEBI" id="CHEBI:58228"/>
        <dbReference type="ChEBI" id="CHEBI:58359"/>
        <dbReference type="ChEBI" id="CHEBI:456216"/>
        <dbReference type="EC" id="6.3.5.5"/>
    </reaction>
</comment>
<feature type="binding site" evidence="19">
    <location>
        <position position="305"/>
    </location>
    <ligand>
        <name>ATP</name>
        <dbReference type="ChEBI" id="CHEBI:30616"/>
        <label>1</label>
    </ligand>
</feature>
<feature type="binding site" evidence="19">
    <location>
        <position position="840"/>
    </location>
    <ligand>
        <name>Mn(2+)</name>
        <dbReference type="ChEBI" id="CHEBI:29035"/>
        <label>4</label>
    </ligand>
</feature>
<dbReference type="GO" id="GO:0006541">
    <property type="term" value="P:glutamine metabolic process"/>
    <property type="evidence" value="ECO:0007669"/>
    <property type="project" value="TreeGrafter"/>
</dbReference>
<dbReference type="InterPro" id="IPR036914">
    <property type="entry name" value="MGS-like_dom_sf"/>
</dbReference>
<sequence>MPKRTDIESIMVIGSGPIVIGQACEFDYSGTQACRVLRAEGFRVILVNSNPATIMTDPEFADATYVEPITPDIIEQIIAKERPDALLPTLGGQTALNAAVALHEAGVLAKYDVELIGANFEAIQAGENRERFKGIVAKVAAERGLNAESARSVICHSMDDCLAAAATLGYPLVVRPSFTMGGVGSGFAHDEADLRRIAGAGLDASPTTEVLLEESILGWKEYELEVMRDRHDNVVIVCSIENVDPMGVHTGDSVTVAPAMTLTDREYQNMRDVAIAVIREVGVDTGGCNIQFAVDPVTGRMIVIEMNPRVSRSSALASKATGFPIAKIAAKLAIGYTLDEVPNDITKETPASFEPSLDYVVVKVPRFAFEKFAGADQTLTTHMKSVGEAMAIGRSFPEALQKALRSLEKKASSFSWSGEPGDKRELLAACRTPHDGRLRTMQQAIRAGAGIEELFEATKIDPWFLDQLMLLHEVATGIADLDEPTLLRAKRHGFSDAQIAEILGIDEIRVRDLRHALGLRPVYNTVDTCAAEFEARTPYLYSTYDEESEVPEGDRPKVIILGSGPNRIGQGIEFDYACVHASFELSRAGFETVMVNCNPETVSTDYDTSDRLYFEPLTLEDVLEVVHAEQRTGPVAGVIVQLGGQTPLGLAQALKDAGVPVVGTSPESIHLAEERGAFGRVLAEAGLPAPRHGTALTVGQARDIAGEIGYPVLVRPSYVLGGAGMAIVYEDETLASYMSKAASDHPVLIDKFLDDAIEIDVDALYDGAELYLGGVMEHIEEAGIHSGDSACALPPITLGGHDIKRIRAATEAIARGVGVRGLLNVQYALAANVLYVLEANPRASRTVPFVSKATAVPLAKAAARIMMGATLAELRAEGMLPAEGDGGTLPLDAPIAVKEAVLPFDRFRGVDIVLGPEMRSTGEVMGIDEFFGTAYAKSQAAAYGGLPTTGRAFVSVANKDKRAMIFPVKALADLGFEILATEGTAEVLRRNGVHAKIVRKQSEGAGPGGEPTIVRRILDGEVDLIVNTPFGSPGQSGPRLDGYEIRTAAVLRGIACITTVQGLAAAVQGIQHILRGDVGVRSLQEHARRLRG</sequence>
<dbReference type="GO" id="GO:0046872">
    <property type="term" value="F:metal ion binding"/>
    <property type="evidence" value="ECO:0007669"/>
    <property type="project" value="UniProtKB-KW"/>
</dbReference>
<dbReference type="SMART" id="SM00851">
    <property type="entry name" value="MGS"/>
    <property type="match status" value="1"/>
</dbReference>
<evidence type="ECO:0000256" key="10">
    <source>
        <dbReference type="ARBA" id="ARBA00022741"/>
    </source>
</evidence>
<dbReference type="SUPFAM" id="SSF56059">
    <property type="entry name" value="Glutathione synthetase ATP-binding domain-like"/>
    <property type="match status" value="2"/>
</dbReference>
<comment type="subunit">
    <text evidence="18 19">Composed of two chains; the small (or glutamine) chain promotes the hydrolysis of glutamine to ammonia, which is used by the large (or ammonia) chain to synthesize carbamoyl phosphate. Tetramer of heterodimers (alpha,beta)4.</text>
</comment>
<dbReference type="InterPro" id="IPR058047">
    <property type="entry name" value="CPSase_preATP-grasp"/>
</dbReference>
<feature type="binding site" evidence="19">
    <location>
        <position position="826"/>
    </location>
    <ligand>
        <name>ATP</name>
        <dbReference type="ChEBI" id="CHEBI:30616"/>
        <label>2</label>
    </ligand>
</feature>
<dbReference type="NCBIfam" id="NF009455">
    <property type="entry name" value="PRK12815.1"/>
    <property type="match status" value="1"/>
</dbReference>
<evidence type="ECO:0000259" key="21">
    <source>
        <dbReference type="PROSITE" id="PS51855"/>
    </source>
</evidence>
<evidence type="ECO:0000256" key="17">
    <source>
        <dbReference type="ARBA" id="ARBA00057223"/>
    </source>
</evidence>
<feature type="binding site" evidence="19">
    <location>
        <position position="307"/>
    </location>
    <ligand>
        <name>Mn(2+)</name>
        <dbReference type="ChEBI" id="CHEBI:29035"/>
        <label>2</label>
    </ligand>
</feature>
<feature type="binding site" evidence="19">
    <location>
        <position position="838"/>
    </location>
    <ligand>
        <name>Mg(2+)</name>
        <dbReference type="ChEBI" id="CHEBI:18420"/>
        <label>3</label>
    </ligand>
</feature>
<dbReference type="PRINTS" id="PR00098">
    <property type="entry name" value="CPSASE"/>
</dbReference>
<feature type="binding site" evidence="19">
    <location>
        <position position="249"/>
    </location>
    <ligand>
        <name>ATP</name>
        <dbReference type="ChEBI" id="CHEBI:30616"/>
        <label>1</label>
    </ligand>
</feature>
<comment type="catalytic activity">
    <reaction evidence="15 19">
        <text>hydrogencarbonate + NH4(+) + 2 ATP = carbamoyl phosphate + 2 ADP + phosphate + 2 H(+)</text>
        <dbReference type="Rhea" id="RHEA:18029"/>
        <dbReference type="ChEBI" id="CHEBI:15378"/>
        <dbReference type="ChEBI" id="CHEBI:17544"/>
        <dbReference type="ChEBI" id="CHEBI:28938"/>
        <dbReference type="ChEBI" id="CHEBI:30616"/>
        <dbReference type="ChEBI" id="CHEBI:43474"/>
        <dbReference type="ChEBI" id="CHEBI:58228"/>
        <dbReference type="ChEBI" id="CHEBI:456216"/>
        <dbReference type="EC" id="6.3.4.16"/>
    </reaction>
</comment>
<dbReference type="InterPro" id="IPR013815">
    <property type="entry name" value="ATP_grasp_subdomain_1"/>
</dbReference>
<dbReference type="FunFam" id="1.10.1030.10:FF:000002">
    <property type="entry name" value="Carbamoyl-phosphate synthase large chain"/>
    <property type="match status" value="1"/>
</dbReference>
<feature type="binding site" evidence="19">
    <location>
        <position position="307"/>
    </location>
    <ligand>
        <name>Mg(2+)</name>
        <dbReference type="ChEBI" id="CHEBI:18420"/>
        <label>2</label>
    </ligand>
</feature>
<dbReference type="EC" id="6.3.5.5" evidence="19"/>